<dbReference type="Gene3D" id="3.40.30.10">
    <property type="entry name" value="Glutaredoxin"/>
    <property type="match status" value="1"/>
</dbReference>
<organism evidence="1 2">
    <name type="scientific">Danaus plexippus plexippus</name>
    <dbReference type="NCBI Taxonomy" id="278856"/>
    <lineage>
        <taxon>Eukaryota</taxon>
        <taxon>Metazoa</taxon>
        <taxon>Ecdysozoa</taxon>
        <taxon>Arthropoda</taxon>
        <taxon>Hexapoda</taxon>
        <taxon>Insecta</taxon>
        <taxon>Pterygota</taxon>
        <taxon>Neoptera</taxon>
        <taxon>Endopterygota</taxon>
        <taxon>Lepidoptera</taxon>
        <taxon>Glossata</taxon>
        <taxon>Ditrysia</taxon>
        <taxon>Papilionoidea</taxon>
        <taxon>Nymphalidae</taxon>
        <taxon>Danainae</taxon>
        <taxon>Danaini</taxon>
        <taxon>Danaina</taxon>
        <taxon>Danaus</taxon>
        <taxon>Danaus</taxon>
    </lineage>
</organism>
<dbReference type="SUPFAM" id="SSF52833">
    <property type="entry name" value="Thioredoxin-like"/>
    <property type="match status" value="1"/>
</dbReference>
<sequence length="564" mass="65682">MAKKKIELFINIDNEKEFENVITTNSKTLICADLYNSYAGPCVVLDHLFVRIKLDWSDNKIVLLRIRVDDISSLRRFKNRCEPVFIFILEKRITKIFRGVDNTKFAEVAKKEVEYFKARLEGVIDDRKTYNFDEVLPEEQEWVKQLVLEEKQGKAIVLIRKKERQAARKRHRAELMVPYLQHLNFVLYWPHAVHAHPELYERWDVNNIIMVGREEIQLTKEMADDILYAGDAPINEASMHVLLSGPALAICFRLLDTDKHFVSLVRKILYEDLTPVDESKPIEMQLPQKTAYDYYKSYSLTKEEIQMKRREEIIKRKEEEKEKRARRLSEMQRLARQAIEDTIEAKRAEKEKRKLELLKAGNLSALETLKEEPDDEEVDITIPEELSEEEEESSEEECADEYLPPAGLVIPGFYAPPNDISKANGLAILFPNLVLENVTPELEFLPPHVLVMLDITKRYKAIEAMSKYRREIIHIGIFKATNPHDGEHVAFSVKQFDKIDQKYDEDLVKLVFMVSIKSDLALLSLVDLGPYYVSADDTSGELECAAMFDVHYADNYNEFEDFSH</sequence>
<dbReference type="PANTHER" id="PTHR46135">
    <property type="entry name" value="NME/NM23 FAMILY MEMBER 8"/>
    <property type="match status" value="1"/>
</dbReference>
<reference evidence="1 2" key="1">
    <citation type="journal article" date="2011" name="Cell">
        <title>The monarch butterfly genome yields insights into long-distance migration.</title>
        <authorList>
            <person name="Zhan S."/>
            <person name="Merlin C."/>
            <person name="Boore J.L."/>
            <person name="Reppert S.M."/>
        </authorList>
    </citation>
    <scope>NUCLEOTIDE SEQUENCE [LARGE SCALE GENOMIC DNA]</scope>
    <source>
        <strain evidence="1">F-2</strain>
    </source>
</reference>
<dbReference type="STRING" id="278856.A0A212F022"/>
<protein>
    <submittedName>
        <fullName evidence="1">Uncharacterized protein</fullName>
    </submittedName>
</protein>
<dbReference type="KEGG" id="dpl:KGM_202898"/>
<gene>
    <name evidence="1" type="ORF">KGM_202898</name>
</gene>
<dbReference type="InterPro" id="IPR051766">
    <property type="entry name" value="TXND_domain-containing"/>
</dbReference>
<dbReference type="PANTHER" id="PTHR46135:SF3">
    <property type="entry name" value="NME_NM23 FAMILY MEMBER 8"/>
    <property type="match status" value="1"/>
</dbReference>
<proteinExistence type="predicted"/>
<dbReference type="EMBL" id="AGBW02011173">
    <property type="protein sequence ID" value="OWR47105.1"/>
    <property type="molecule type" value="Genomic_DNA"/>
</dbReference>
<comment type="caution">
    <text evidence="1">The sequence shown here is derived from an EMBL/GenBank/DDBJ whole genome shotgun (WGS) entry which is preliminary data.</text>
</comment>
<evidence type="ECO:0000313" key="1">
    <source>
        <dbReference type="EMBL" id="OWR47105.1"/>
    </source>
</evidence>
<dbReference type="AlphaFoldDB" id="A0A212F022"/>
<keyword evidence="2" id="KW-1185">Reference proteome</keyword>
<dbReference type="OrthoDB" id="10263751at2759"/>
<dbReference type="InterPro" id="IPR036249">
    <property type="entry name" value="Thioredoxin-like_sf"/>
</dbReference>
<dbReference type="Proteomes" id="UP000007151">
    <property type="component" value="Unassembled WGS sequence"/>
</dbReference>
<name>A0A212F022_DANPL</name>
<dbReference type="InterPro" id="IPR031827">
    <property type="entry name" value="DUF4746"/>
</dbReference>
<dbReference type="eggNOG" id="ENOG502T6S1">
    <property type="taxonomic scope" value="Eukaryota"/>
</dbReference>
<accession>A0A212F022</accession>
<evidence type="ECO:0000313" key="2">
    <source>
        <dbReference type="Proteomes" id="UP000007151"/>
    </source>
</evidence>
<dbReference type="Pfam" id="PF15928">
    <property type="entry name" value="DUF4746"/>
    <property type="match status" value="1"/>
</dbReference>